<protein>
    <recommendedName>
        <fullName evidence="9">Major facilitator superfamily (MFS) profile domain-containing protein</fullName>
    </recommendedName>
</protein>
<dbReference type="GO" id="GO:0016020">
    <property type="term" value="C:membrane"/>
    <property type="evidence" value="ECO:0007669"/>
    <property type="project" value="UniProtKB-SubCell"/>
</dbReference>
<name>A0A084B5P6_STACB</name>
<feature type="transmembrane region" description="Helical" evidence="6">
    <location>
        <begin position="400"/>
        <end position="420"/>
    </location>
</feature>
<dbReference type="PANTHER" id="PTHR23507">
    <property type="entry name" value="ZGC:174356"/>
    <property type="match status" value="1"/>
</dbReference>
<feature type="transmembrane region" description="Helical" evidence="6">
    <location>
        <begin position="426"/>
        <end position="447"/>
    </location>
</feature>
<reference evidence="7 8" key="1">
    <citation type="journal article" date="2014" name="BMC Genomics">
        <title>Comparative genome sequencing reveals chemotype-specific gene clusters in the toxigenic black mold Stachybotrys.</title>
        <authorList>
            <person name="Semeiks J."/>
            <person name="Borek D."/>
            <person name="Otwinowski Z."/>
            <person name="Grishin N.V."/>
        </authorList>
    </citation>
    <scope>NUCLEOTIDE SEQUENCE [LARGE SCALE GENOMIC DNA]</scope>
    <source>
        <strain evidence="8">CBS 109288 / IBT 7711</strain>
    </source>
</reference>
<feature type="transmembrane region" description="Helical" evidence="6">
    <location>
        <begin position="325"/>
        <end position="347"/>
    </location>
</feature>
<comment type="subcellular location">
    <subcellularLocation>
        <location evidence="1">Membrane</location>
        <topology evidence="1">Multi-pass membrane protein</topology>
    </subcellularLocation>
</comment>
<evidence type="ECO:0000256" key="6">
    <source>
        <dbReference type="SAM" id="Phobius"/>
    </source>
</evidence>
<keyword evidence="3 6" id="KW-1133">Transmembrane helix</keyword>
<feature type="transmembrane region" description="Helical" evidence="6">
    <location>
        <begin position="147"/>
        <end position="169"/>
    </location>
</feature>
<dbReference type="InterPro" id="IPR011701">
    <property type="entry name" value="MFS"/>
</dbReference>
<evidence type="ECO:0000313" key="7">
    <source>
        <dbReference type="EMBL" id="KEY72875.1"/>
    </source>
</evidence>
<feature type="transmembrane region" description="Helical" evidence="6">
    <location>
        <begin position="214"/>
        <end position="238"/>
    </location>
</feature>
<gene>
    <name evidence="7" type="ORF">S7711_04451</name>
</gene>
<evidence type="ECO:0000256" key="1">
    <source>
        <dbReference type="ARBA" id="ARBA00004141"/>
    </source>
</evidence>
<feature type="transmembrane region" description="Helical" evidence="6">
    <location>
        <begin position="459"/>
        <end position="483"/>
    </location>
</feature>
<evidence type="ECO:0000256" key="4">
    <source>
        <dbReference type="ARBA" id="ARBA00023136"/>
    </source>
</evidence>
<dbReference type="Proteomes" id="UP000028045">
    <property type="component" value="Unassembled WGS sequence"/>
</dbReference>
<feature type="transmembrane region" description="Helical" evidence="6">
    <location>
        <begin position="55"/>
        <end position="73"/>
    </location>
</feature>
<keyword evidence="4 6" id="KW-0472">Membrane</keyword>
<dbReference type="AlphaFoldDB" id="A0A084B5P6"/>
<dbReference type="OrthoDB" id="194139at2759"/>
<dbReference type="PANTHER" id="PTHR23507:SF1">
    <property type="entry name" value="FI18259P1-RELATED"/>
    <property type="match status" value="1"/>
</dbReference>
<feature type="region of interest" description="Disordered" evidence="5">
    <location>
        <begin position="1"/>
        <end position="45"/>
    </location>
</feature>
<feature type="compositionally biased region" description="Basic and acidic residues" evidence="5">
    <location>
        <begin position="20"/>
        <end position="32"/>
    </location>
</feature>
<feature type="transmembrane region" description="Helical" evidence="6">
    <location>
        <begin position="175"/>
        <end position="202"/>
    </location>
</feature>
<evidence type="ECO:0000256" key="2">
    <source>
        <dbReference type="ARBA" id="ARBA00022692"/>
    </source>
</evidence>
<evidence type="ECO:0000256" key="3">
    <source>
        <dbReference type="ARBA" id="ARBA00022989"/>
    </source>
</evidence>
<dbReference type="CDD" id="cd06174">
    <property type="entry name" value="MFS"/>
    <property type="match status" value="1"/>
</dbReference>
<dbReference type="Gene3D" id="1.20.1250.20">
    <property type="entry name" value="MFS general substrate transporter like domains"/>
    <property type="match status" value="1"/>
</dbReference>
<evidence type="ECO:0008006" key="9">
    <source>
        <dbReference type="Google" id="ProtNLM"/>
    </source>
</evidence>
<dbReference type="EMBL" id="KL648012">
    <property type="protein sequence ID" value="KEY72875.1"/>
    <property type="molecule type" value="Genomic_DNA"/>
</dbReference>
<dbReference type="SUPFAM" id="SSF103473">
    <property type="entry name" value="MFS general substrate transporter"/>
    <property type="match status" value="1"/>
</dbReference>
<feature type="transmembrane region" description="Helical" evidence="6">
    <location>
        <begin position="495"/>
        <end position="514"/>
    </location>
</feature>
<sequence>MATNVAARDGGLAEAQQQDDFDHGLAHDDERSPMLATAPDRPPQAVPSKWFRRRVLAMCILFLFIAEVSTYIMDPPSQAIMEDIICRDRFPDHALNVWDRRDDRCKDKLVQDTLAMVRSWQLVVENLVPVVVQIPFGVLADKYGRRPVLILSFVGCILNVAWVMLVLGLPDVFSIWAILFGALPYLIGGGSLMTIAMLYTITSDIVPTPQLSHLYFLIRALILVLHVVITPTAAMLMAKNAWTPMWLGFIVAVLGALTTLLVPETLHFRQHADGRARYQTVPSEDEDDDAELAYPKEGGVVAKAWRSVEDNTAHIWRFASESRPIMILALAYSADYSVQISFVYFRLQYMTSRYALSWSTATYISTFGYVTAVVVLVFFLPLASSLLTSYAGLGPVKRDLVLSQASLVFTGAGALLTALAATPWVLVAALVICSFGVGFTSICRAFMMAIVEPHHVATLNTIVSMLEASLGLMSAPAEGWLLAKGLEIGGMGTGLLYFVITGLATLMAIPVFLFRIPAGLS</sequence>
<dbReference type="Pfam" id="PF07690">
    <property type="entry name" value="MFS_1"/>
    <property type="match status" value="1"/>
</dbReference>
<proteinExistence type="predicted"/>
<dbReference type="HOGENOM" id="CLU_013756_4_1_1"/>
<feature type="transmembrane region" description="Helical" evidence="6">
    <location>
        <begin position="367"/>
        <end position="388"/>
    </location>
</feature>
<evidence type="ECO:0000313" key="8">
    <source>
        <dbReference type="Proteomes" id="UP000028045"/>
    </source>
</evidence>
<dbReference type="InterPro" id="IPR036259">
    <property type="entry name" value="MFS_trans_sf"/>
</dbReference>
<keyword evidence="2 6" id="KW-0812">Transmembrane</keyword>
<feature type="transmembrane region" description="Helical" evidence="6">
    <location>
        <begin position="244"/>
        <end position="262"/>
    </location>
</feature>
<organism evidence="7 8">
    <name type="scientific">Stachybotrys chartarum (strain CBS 109288 / IBT 7711)</name>
    <name type="common">Toxic black mold</name>
    <name type="synonym">Stilbospora chartarum</name>
    <dbReference type="NCBI Taxonomy" id="1280523"/>
    <lineage>
        <taxon>Eukaryota</taxon>
        <taxon>Fungi</taxon>
        <taxon>Dikarya</taxon>
        <taxon>Ascomycota</taxon>
        <taxon>Pezizomycotina</taxon>
        <taxon>Sordariomycetes</taxon>
        <taxon>Hypocreomycetidae</taxon>
        <taxon>Hypocreales</taxon>
        <taxon>Stachybotryaceae</taxon>
        <taxon>Stachybotrys</taxon>
    </lineage>
</organism>
<accession>A0A084B5P6</accession>
<feature type="transmembrane region" description="Helical" evidence="6">
    <location>
        <begin position="119"/>
        <end position="140"/>
    </location>
</feature>
<dbReference type="GO" id="GO:0022857">
    <property type="term" value="F:transmembrane transporter activity"/>
    <property type="evidence" value="ECO:0007669"/>
    <property type="project" value="InterPro"/>
</dbReference>
<keyword evidence="8" id="KW-1185">Reference proteome</keyword>
<evidence type="ECO:0000256" key="5">
    <source>
        <dbReference type="SAM" id="MobiDB-lite"/>
    </source>
</evidence>